<reference evidence="2 3" key="1">
    <citation type="submission" date="2016-10" db="EMBL/GenBank/DDBJ databases">
        <authorList>
            <person name="de Groot N.N."/>
        </authorList>
    </citation>
    <scope>NUCLEOTIDE SEQUENCE [LARGE SCALE GENOMIC DNA]</scope>
    <source>
        <strain evidence="2 3">AB35.6</strain>
    </source>
</reference>
<keyword evidence="1" id="KW-0732">Signal</keyword>
<dbReference type="SUPFAM" id="SSF49452">
    <property type="entry name" value="Starch-binding domain-like"/>
    <property type="match status" value="1"/>
</dbReference>
<dbReference type="Proteomes" id="UP000182409">
    <property type="component" value="Unassembled WGS sequence"/>
</dbReference>
<dbReference type="InterPro" id="IPR013784">
    <property type="entry name" value="Carb-bd-like_fold"/>
</dbReference>
<feature type="signal peptide" evidence="1">
    <location>
        <begin position="1"/>
        <end position="23"/>
    </location>
</feature>
<dbReference type="Gene3D" id="2.60.40.420">
    <property type="entry name" value="Cupredoxins - blue copper proteins"/>
    <property type="match status" value="1"/>
</dbReference>
<evidence type="ECO:0000256" key="1">
    <source>
        <dbReference type="SAM" id="SignalP"/>
    </source>
</evidence>
<protein>
    <recommendedName>
        <fullName evidence="4">Plastocyanin</fullName>
    </recommendedName>
</protein>
<dbReference type="OrthoDB" id="9772097at2"/>
<name>A0A1H4NUR6_9BACT</name>
<dbReference type="RefSeq" id="WP_083350486.1">
    <property type="nucleotide sequence ID" value="NZ_FNSD01000001.1"/>
</dbReference>
<dbReference type="SUPFAM" id="SSF49503">
    <property type="entry name" value="Cupredoxins"/>
    <property type="match status" value="1"/>
</dbReference>
<dbReference type="AlphaFoldDB" id="A0A1H4NUR6"/>
<organism evidence="2 3">
    <name type="scientific">Terriglobus roseus</name>
    <dbReference type="NCBI Taxonomy" id="392734"/>
    <lineage>
        <taxon>Bacteria</taxon>
        <taxon>Pseudomonadati</taxon>
        <taxon>Acidobacteriota</taxon>
        <taxon>Terriglobia</taxon>
        <taxon>Terriglobales</taxon>
        <taxon>Acidobacteriaceae</taxon>
        <taxon>Terriglobus</taxon>
    </lineage>
</organism>
<sequence>MRTRHYRSGLLAGMLLSGAVAHAADVTARLSLAPKGKNERMPPAVAWLTPLSPDAVPVHPGKFTLLQKNKMFSPHLLVVPLGSAVSFPNADPFFHNVFSLFDGKRFDLGLYEAGSMRTVTFSREGVSYIFCNIHPDMSAVVLSLATPYFSVAADDGVFRMTAVPGGTYELHVWVEGRRDDALNHLTRQVTVPAEEATDLGRIDAGPPSQPATHLNKFGQSYEIDHKTY</sequence>
<proteinExistence type="predicted"/>
<gene>
    <name evidence="2" type="ORF">SAMN05443244_2360</name>
</gene>
<feature type="chain" id="PRO_5010267384" description="Plastocyanin" evidence="1">
    <location>
        <begin position="24"/>
        <end position="228"/>
    </location>
</feature>
<dbReference type="GO" id="GO:0030246">
    <property type="term" value="F:carbohydrate binding"/>
    <property type="evidence" value="ECO:0007669"/>
    <property type="project" value="InterPro"/>
</dbReference>
<evidence type="ECO:0000313" key="3">
    <source>
        <dbReference type="Proteomes" id="UP000182409"/>
    </source>
</evidence>
<dbReference type="EMBL" id="FNSD01000001">
    <property type="protein sequence ID" value="SEB98879.1"/>
    <property type="molecule type" value="Genomic_DNA"/>
</dbReference>
<evidence type="ECO:0008006" key="4">
    <source>
        <dbReference type="Google" id="ProtNLM"/>
    </source>
</evidence>
<dbReference type="InterPro" id="IPR008972">
    <property type="entry name" value="Cupredoxin"/>
</dbReference>
<evidence type="ECO:0000313" key="2">
    <source>
        <dbReference type="EMBL" id="SEB98879.1"/>
    </source>
</evidence>
<accession>A0A1H4NUR6</accession>